<evidence type="ECO:0000313" key="1">
    <source>
        <dbReference type="EMBL" id="PXF62094.1"/>
    </source>
</evidence>
<organism evidence="1 2">
    <name type="scientific">Candidatus Methanogaster sp</name>
    <dbReference type="NCBI Taxonomy" id="3386292"/>
    <lineage>
        <taxon>Archaea</taxon>
        <taxon>Methanobacteriati</taxon>
        <taxon>Methanobacteriota</taxon>
        <taxon>Stenosarchaea group</taxon>
        <taxon>Methanomicrobia</taxon>
        <taxon>Methanosarcinales</taxon>
        <taxon>ANME-2 cluster</taxon>
        <taxon>Candidatus Methanogasteraceae</taxon>
        <taxon>Candidatus Methanogaster</taxon>
    </lineage>
</organism>
<dbReference type="Proteomes" id="UP000248329">
    <property type="component" value="Unassembled WGS sequence"/>
</dbReference>
<reference evidence="1" key="1">
    <citation type="submission" date="2018-01" db="EMBL/GenBank/DDBJ databases">
        <authorList>
            <person name="Krukenberg V."/>
        </authorList>
    </citation>
    <scope>NUCLEOTIDE SEQUENCE</scope>
    <source>
        <strain evidence="1">E20ANME2</strain>
    </source>
</reference>
<dbReference type="EMBL" id="PQXF01000001">
    <property type="protein sequence ID" value="PXF62094.1"/>
    <property type="molecule type" value="Genomic_DNA"/>
</dbReference>
<comment type="caution">
    <text evidence="1">The sequence shown here is derived from an EMBL/GenBank/DDBJ whole genome shotgun (WGS) entry which is preliminary data.</text>
</comment>
<sequence length="143" mass="15453">MSVHRTTSTAVLQHFAAACIRTALAEPAGSEDVSSAFAASPDAAAVKSRGCVATRDFSVSGRENHPQSSPYPYRHRNGDGDYERRASGHAAGVMNPRADAGGSGQLNAGWSRDIWKARMESRSWDIPKYVLWHKGGREGVNRI</sequence>
<evidence type="ECO:0000313" key="2">
    <source>
        <dbReference type="Proteomes" id="UP000248329"/>
    </source>
</evidence>
<accession>A0AC61L6V7</accession>
<gene>
    <name evidence="1" type="ORF">C4B59_00305</name>
</gene>
<protein>
    <submittedName>
        <fullName evidence="1">Uncharacterized protein</fullName>
    </submittedName>
</protein>
<name>A0AC61L6V7_9EURY</name>
<proteinExistence type="predicted"/>